<keyword evidence="5" id="KW-1185">Reference proteome</keyword>
<dbReference type="SUPFAM" id="SSF50685">
    <property type="entry name" value="Barwin-like endoglucanases"/>
    <property type="match status" value="1"/>
</dbReference>
<dbReference type="HOGENOM" id="CLU_1337214_0_0_1"/>
<comment type="caution">
    <text evidence="4">The sequence shown here is derived from an EMBL/GenBank/DDBJ whole genome shotgun (WGS) entry which is preliminary data.</text>
</comment>
<dbReference type="Pfam" id="PF07249">
    <property type="entry name" value="Cerato-platanin"/>
    <property type="match status" value="1"/>
</dbReference>
<organism evidence="4 5">
    <name type="scientific">Trichophyton verrucosum (strain HKI 0517)</name>
    <dbReference type="NCBI Taxonomy" id="663202"/>
    <lineage>
        <taxon>Eukaryota</taxon>
        <taxon>Fungi</taxon>
        <taxon>Dikarya</taxon>
        <taxon>Ascomycota</taxon>
        <taxon>Pezizomycotina</taxon>
        <taxon>Eurotiomycetes</taxon>
        <taxon>Eurotiomycetidae</taxon>
        <taxon>Onygenales</taxon>
        <taxon>Arthrodermataceae</taxon>
        <taxon>Trichophyton</taxon>
    </lineage>
</organism>
<dbReference type="KEGG" id="tve:TRV_02340"/>
<name>D4D5H0_TRIVH</name>
<dbReference type="InterPro" id="IPR010829">
    <property type="entry name" value="Cerato-platanin"/>
</dbReference>
<evidence type="ECO:0000256" key="3">
    <source>
        <dbReference type="ARBA" id="ARBA00022525"/>
    </source>
</evidence>
<dbReference type="AlphaFoldDB" id="D4D5H0"/>
<reference evidence="5" key="1">
    <citation type="journal article" date="2011" name="Genome Biol.">
        <title>Comparative and functional genomics provide insights into the pathogenicity of dermatophytic fungi.</title>
        <authorList>
            <person name="Burmester A."/>
            <person name="Shelest E."/>
            <person name="Gloeckner G."/>
            <person name="Heddergott C."/>
            <person name="Schindler S."/>
            <person name="Staib P."/>
            <person name="Heidel A."/>
            <person name="Felder M."/>
            <person name="Petzold A."/>
            <person name="Szafranski K."/>
            <person name="Feuermann M."/>
            <person name="Pedruzzi I."/>
            <person name="Priebe S."/>
            <person name="Groth M."/>
            <person name="Winkler R."/>
            <person name="Li W."/>
            <person name="Kniemeyer O."/>
            <person name="Schroeckh V."/>
            <person name="Hertweck C."/>
            <person name="Hube B."/>
            <person name="White T.C."/>
            <person name="Platzer M."/>
            <person name="Guthke R."/>
            <person name="Heitman J."/>
            <person name="Woestemeyer J."/>
            <person name="Zipfel P.F."/>
            <person name="Monod M."/>
            <person name="Brakhage A.A."/>
        </authorList>
    </citation>
    <scope>NUCLEOTIDE SEQUENCE [LARGE SCALE GENOMIC DNA]</scope>
    <source>
        <strain evidence="5">HKI 0517</strain>
    </source>
</reference>
<evidence type="ECO:0000313" key="5">
    <source>
        <dbReference type="Proteomes" id="UP000008383"/>
    </source>
</evidence>
<evidence type="ECO:0000313" key="4">
    <source>
        <dbReference type="EMBL" id="EFE42975.1"/>
    </source>
</evidence>
<keyword evidence="3" id="KW-0964">Secreted</keyword>
<proteinExistence type="inferred from homology"/>
<dbReference type="InterPro" id="IPR036908">
    <property type="entry name" value="RlpA-like_sf"/>
</dbReference>
<sequence>MKAFAGSFQPWIPQCRSVCICEVAAFKDNGVLERPCSTLSAIVNIAVKKSYINPGPPAKMKFTIPATLGLMASLSSAAAISGTVSLSYDPKYDNAGLSLTQVTCSDGTNGLITKGFTTAGSLPNFPNIGGSFAVEGYNSANCGKCFKVTWPVLNKSIFVTSIDKADGFNVAKAAMDTLTNNQAGHLGRIDVTFEDALPTDCGFKA</sequence>
<comment type="similarity">
    <text evidence="2">Belongs to the cerato-platanin family.</text>
</comment>
<dbReference type="OrthoDB" id="4898945at2759"/>
<dbReference type="GO" id="GO:0005576">
    <property type="term" value="C:extracellular region"/>
    <property type="evidence" value="ECO:0007669"/>
    <property type="project" value="UniProtKB-SubCell"/>
</dbReference>
<evidence type="ECO:0000256" key="2">
    <source>
        <dbReference type="ARBA" id="ARBA00010421"/>
    </source>
</evidence>
<dbReference type="EMBL" id="ACYE01000120">
    <property type="protein sequence ID" value="EFE42975.1"/>
    <property type="molecule type" value="Genomic_DNA"/>
</dbReference>
<dbReference type="RefSeq" id="XP_003023593.1">
    <property type="nucleotide sequence ID" value="XM_003023547.1"/>
</dbReference>
<evidence type="ECO:0000256" key="1">
    <source>
        <dbReference type="ARBA" id="ARBA00004613"/>
    </source>
</evidence>
<gene>
    <name evidence="4" type="ORF">TRV_02340</name>
</gene>
<dbReference type="Proteomes" id="UP000008383">
    <property type="component" value="Unassembled WGS sequence"/>
</dbReference>
<accession>D4D5H0</accession>
<dbReference type="Gene3D" id="2.40.40.10">
    <property type="entry name" value="RlpA-like domain"/>
    <property type="match status" value="1"/>
</dbReference>
<comment type="subcellular location">
    <subcellularLocation>
        <location evidence="1">Secreted</location>
    </subcellularLocation>
</comment>
<dbReference type="GeneID" id="9577065"/>
<protein>
    <submittedName>
        <fullName evidence="4">Allergenic cerato-platanin Asp F13</fullName>
    </submittedName>
</protein>
<dbReference type="CDD" id="cd22778">
    <property type="entry name" value="DPBB_CEPL-like"/>
    <property type="match status" value="1"/>
</dbReference>